<dbReference type="PANTHER" id="PTHR19282">
    <property type="entry name" value="TETRASPANIN"/>
    <property type="match status" value="1"/>
</dbReference>
<comment type="subcellular location">
    <subcellularLocation>
        <location evidence="1">Membrane</location>
        <topology evidence="1">Multi-pass membrane protein</topology>
    </subcellularLocation>
</comment>
<comment type="caution">
    <text evidence="6">The sequence shown here is derived from an EMBL/GenBank/DDBJ whole genome shotgun (WGS) entry which is preliminary data.</text>
</comment>
<evidence type="ECO:0000256" key="4">
    <source>
        <dbReference type="ARBA" id="ARBA00023136"/>
    </source>
</evidence>
<evidence type="ECO:0000313" key="7">
    <source>
        <dbReference type="Proteomes" id="UP000285301"/>
    </source>
</evidence>
<dbReference type="Proteomes" id="UP000285301">
    <property type="component" value="Unassembled WGS sequence"/>
</dbReference>
<accession>A0A3S4QIT6</accession>
<dbReference type="InterPro" id="IPR018499">
    <property type="entry name" value="Tetraspanin/Peripherin"/>
</dbReference>
<proteinExistence type="predicted"/>
<gene>
    <name evidence="6" type="ORF">B4U79_19102</name>
</gene>
<evidence type="ECO:0000313" key="6">
    <source>
        <dbReference type="EMBL" id="RWS04042.1"/>
    </source>
</evidence>
<keyword evidence="2 5" id="KW-0812">Transmembrane</keyword>
<keyword evidence="7" id="KW-1185">Reference proteome</keyword>
<keyword evidence="3 5" id="KW-1133">Transmembrane helix</keyword>
<feature type="transmembrane region" description="Helical" evidence="5">
    <location>
        <begin position="59"/>
        <end position="80"/>
    </location>
</feature>
<evidence type="ECO:0000256" key="1">
    <source>
        <dbReference type="ARBA" id="ARBA00004141"/>
    </source>
</evidence>
<reference evidence="6 7" key="1">
    <citation type="journal article" date="2018" name="Gigascience">
        <title>Genomes of trombidid mites reveal novel predicted allergens and laterally-transferred genes associated with secondary metabolism.</title>
        <authorList>
            <person name="Dong X."/>
            <person name="Chaisiri K."/>
            <person name="Xia D."/>
            <person name="Armstrong S.D."/>
            <person name="Fang Y."/>
            <person name="Donnelly M.J."/>
            <person name="Kadowaki T."/>
            <person name="McGarry J.W."/>
            <person name="Darby A.C."/>
            <person name="Makepeace B.L."/>
        </authorList>
    </citation>
    <scope>NUCLEOTIDE SEQUENCE [LARGE SCALE GENOMIC DNA]</scope>
    <source>
        <strain evidence="6">UoL-WK</strain>
    </source>
</reference>
<dbReference type="AlphaFoldDB" id="A0A3S4QIT6"/>
<dbReference type="InterPro" id="IPR008952">
    <property type="entry name" value="Tetraspanin_EC2_sf"/>
</dbReference>
<name>A0A3S4QIT6_9ACAR</name>
<dbReference type="EMBL" id="NCKU01005914">
    <property type="protein sequence ID" value="RWS04042.1"/>
    <property type="molecule type" value="Genomic_DNA"/>
</dbReference>
<evidence type="ECO:0008006" key="8">
    <source>
        <dbReference type="Google" id="ProtNLM"/>
    </source>
</evidence>
<dbReference type="Pfam" id="PF00335">
    <property type="entry name" value="Tetraspanin"/>
    <property type="match status" value="1"/>
</dbReference>
<dbReference type="STRING" id="1965070.A0A3S4QIT6"/>
<dbReference type="Gene3D" id="1.10.1450.10">
    <property type="entry name" value="Tetraspanin"/>
    <property type="match status" value="2"/>
</dbReference>
<dbReference type="OrthoDB" id="71600at2759"/>
<evidence type="ECO:0000256" key="2">
    <source>
        <dbReference type="ARBA" id="ARBA00022692"/>
    </source>
</evidence>
<feature type="transmembrane region" description="Helical" evidence="5">
    <location>
        <begin position="12"/>
        <end position="39"/>
    </location>
</feature>
<feature type="non-terminal residue" evidence="6">
    <location>
        <position position="290"/>
    </location>
</feature>
<evidence type="ECO:0000256" key="3">
    <source>
        <dbReference type="ARBA" id="ARBA00022989"/>
    </source>
</evidence>
<keyword evidence="4 5" id="KW-0472">Membrane</keyword>
<dbReference type="PANTHER" id="PTHR19282:SF544">
    <property type="entry name" value="TETRASPANIN"/>
    <property type="match status" value="1"/>
</dbReference>
<dbReference type="SUPFAM" id="SSF48652">
    <property type="entry name" value="Tetraspanin"/>
    <property type="match status" value="2"/>
</dbReference>
<dbReference type="GO" id="GO:0005886">
    <property type="term" value="C:plasma membrane"/>
    <property type="evidence" value="ECO:0007669"/>
    <property type="project" value="TreeGrafter"/>
</dbReference>
<evidence type="ECO:0000256" key="5">
    <source>
        <dbReference type="SAM" id="Phobius"/>
    </source>
</evidence>
<organism evidence="6 7">
    <name type="scientific">Dinothrombium tinctorium</name>
    <dbReference type="NCBI Taxonomy" id="1965070"/>
    <lineage>
        <taxon>Eukaryota</taxon>
        <taxon>Metazoa</taxon>
        <taxon>Ecdysozoa</taxon>
        <taxon>Arthropoda</taxon>
        <taxon>Chelicerata</taxon>
        <taxon>Arachnida</taxon>
        <taxon>Acari</taxon>
        <taxon>Acariformes</taxon>
        <taxon>Trombidiformes</taxon>
        <taxon>Prostigmata</taxon>
        <taxon>Anystina</taxon>
        <taxon>Parasitengona</taxon>
        <taxon>Trombidioidea</taxon>
        <taxon>Trombidiidae</taxon>
        <taxon>Dinothrombium</taxon>
    </lineage>
</organism>
<sequence length="290" mass="32747">MGIFFLVLECKMGVFLSLPVGAAVLETISGFTLFVMSVIGFKASRNESVRLLNYYQMTVGSLIFLQIPAVILFLVHMLIIRNAMMNYTKYPQNDPRIDAVDQLQWIIRCCGAEVGPSEWVIIDLKYARTTPESCCYRPASRIKNAKCILDEEPLPFQTPCIEAAWFTFRVIDATLTGVILGVIIVQLLATGNHLHAQIRNATSEYGKFAEDDPRRHAVDQMQYMMKCCGIDFGPEEWITIHVKFSDDLPRSCCSNFNDDGDIKCRLSGDPKPFDKPCAKNAVKMLRILAW</sequence>
<protein>
    <recommendedName>
        <fullName evidence="8">Tetraspanin</fullName>
    </recommendedName>
</protein>